<evidence type="ECO:0000313" key="13">
    <source>
        <dbReference type="Proteomes" id="UP001596505"/>
    </source>
</evidence>
<dbReference type="CDD" id="cd19925">
    <property type="entry name" value="REC_citrate_TCS"/>
    <property type="match status" value="1"/>
</dbReference>
<feature type="domain" description="Response regulatory" evidence="11">
    <location>
        <begin position="3"/>
        <end position="119"/>
    </location>
</feature>
<evidence type="ECO:0000256" key="8">
    <source>
        <dbReference type="ARBA" id="ARBA00023163"/>
    </source>
</evidence>
<sequence length="243" mass="27592">MIRVLIVEDDPMVAEINKSYLKSIKGFTCAGVAANVSDGLALLEENPVDLVLLDIFMPRTNGLEFLADIRKKRKGIDVIIISAASDIEHIKASLRLGAVDYLIKPFEFQRFNSALLKYQKEQEFLKAQAMVNQDELDRLLLKKDIRTAAPPPELPKGLTLPTLRLTIEQIHKMEKDGFSTEELANKVGISRISMRKYLQFLTDIEFVFIKMAYGNVGRPVYKYHLNKGNEDKVKPYMKADDDS</sequence>
<dbReference type="PANTHER" id="PTHR45526:SF1">
    <property type="entry name" value="TRANSCRIPTIONAL REGULATORY PROTEIN DCUR-RELATED"/>
    <property type="match status" value="1"/>
</dbReference>
<dbReference type="Proteomes" id="UP001596505">
    <property type="component" value="Unassembled WGS sequence"/>
</dbReference>
<dbReference type="InterPro" id="IPR024187">
    <property type="entry name" value="Sig_transdc_resp-reg_cit/mal"/>
</dbReference>
<evidence type="ECO:0000256" key="4">
    <source>
        <dbReference type="ARBA" id="ARBA00023012"/>
    </source>
</evidence>
<dbReference type="InterPro" id="IPR011006">
    <property type="entry name" value="CheY-like_superfamily"/>
</dbReference>
<dbReference type="InterPro" id="IPR051271">
    <property type="entry name" value="2C-system_Tx_regulators"/>
</dbReference>
<organism evidence="12 13">
    <name type="scientific">Scopulibacillus cellulosilyticus</name>
    <dbReference type="NCBI Taxonomy" id="2665665"/>
    <lineage>
        <taxon>Bacteria</taxon>
        <taxon>Bacillati</taxon>
        <taxon>Bacillota</taxon>
        <taxon>Bacilli</taxon>
        <taxon>Bacillales</taxon>
        <taxon>Sporolactobacillaceae</taxon>
        <taxon>Scopulibacillus</taxon>
    </lineage>
</organism>
<keyword evidence="4 9" id="KW-0902">Two-component regulatory system</keyword>
<dbReference type="Gene3D" id="3.40.50.2300">
    <property type="match status" value="1"/>
</dbReference>
<dbReference type="InterPro" id="IPR001789">
    <property type="entry name" value="Sig_transdc_resp-reg_receiver"/>
</dbReference>
<dbReference type="EMBL" id="JBHTCO010000019">
    <property type="protein sequence ID" value="MFC7394168.1"/>
    <property type="molecule type" value="Genomic_DNA"/>
</dbReference>
<protein>
    <recommendedName>
        <fullName evidence="9">Transcriptional regulatory protein</fullName>
    </recommendedName>
</protein>
<gene>
    <name evidence="12" type="ORF">ACFQRG_14520</name>
</gene>
<dbReference type="PROSITE" id="PS50110">
    <property type="entry name" value="RESPONSE_REGULATORY"/>
    <property type="match status" value="1"/>
</dbReference>
<evidence type="ECO:0000259" key="11">
    <source>
        <dbReference type="PROSITE" id="PS50110"/>
    </source>
</evidence>
<keyword evidence="3 10" id="KW-0597">Phosphoprotein</keyword>
<evidence type="ECO:0000256" key="5">
    <source>
        <dbReference type="ARBA" id="ARBA00023015"/>
    </source>
</evidence>
<keyword evidence="2 9" id="KW-0963">Cytoplasm</keyword>
<keyword evidence="13" id="KW-1185">Reference proteome</keyword>
<evidence type="ECO:0000256" key="6">
    <source>
        <dbReference type="ARBA" id="ARBA00023125"/>
    </source>
</evidence>
<feature type="modified residue" description="4-aspartylphosphate" evidence="10">
    <location>
        <position position="54"/>
    </location>
</feature>
<dbReference type="SUPFAM" id="SSF52172">
    <property type="entry name" value="CheY-like"/>
    <property type="match status" value="1"/>
</dbReference>
<evidence type="ECO:0000256" key="10">
    <source>
        <dbReference type="PROSITE-ProRule" id="PRU00169"/>
    </source>
</evidence>
<evidence type="ECO:0000313" key="12">
    <source>
        <dbReference type="EMBL" id="MFC7394168.1"/>
    </source>
</evidence>
<dbReference type="PANTHER" id="PTHR45526">
    <property type="entry name" value="TRANSCRIPTIONAL REGULATORY PROTEIN DPIA"/>
    <property type="match status" value="1"/>
</dbReference>
<evidence type="ECO:0000256" key="1">
    <source>
        <dbReference type="ARBA" id="ARBA00004496"/>
    </source>
</evidence>
<dbReference type="PIRSF" id="PIRSF006171">
    <property type="entry name" value="RR_citrat_malat"/>
    <property type="match status" value="1"/>
</dbReference>
<dbReference type="RefSeq" id="WP_380967250.1">
    <property type="nucleotide sequence ID" value="NZ_JBHTCO010000019.1"/>
</dbReference>
<evidence type="ECO:0000256" key="9">
    <source>
        <dbReference type="PIRNR" id="PIRNR006171"/>
    </source>
</evidence>
<evidence type="ECO:0000256" key="3">
    <source>
        <dbReference type="ARBA" id="ARBA00022553"/>
    </source>
</evidence>
<keyword evidence="8 9" id="KW-0804">Transcription</keyword>
<dbReference type="SMART" id="SM00448">
    <property type="entry name" value="REC"/>
    <property type="match status" value="1"/>
</dbReference>
<keyword evidence="5 9" id="KW-0805">Transcription regulation</keyword>
<keyword evidence="7 9" id="KW-0010">Activator</keyword>
<dbReference type="Pfam" id="PF00072">
    <property type="entry name" value="Response_reg"/>
    <property type="match status" value="1"/>
</dbReference>
<evidence type="ECO:0000256" key="7">
    <source>
        <dbReference type="ARBA" id="ARBA00023159"/>
    </source>
</evidence>
<comment type="caution">
    <text evidence="12">The sequence shown here is derived from an EMBL/GenBank/DDBJ whole genome shotgun (WGS) entry which is preliminary data.</text>
</comment>
<reference evidence="13" key="1">
    <citation type="journal article" date="2019" name="Int. J. Syst. Evol. Microbiol.">
        <title>The Global Catalogue of Microorganisms (GCM) 10K type strain sequencing project: providing services to taxonomists for standard genome sequencing and annotation.</title>
        <authorList>
            <consortium name="The Broad Institute Genomics Platform"/>
            <consortium name="The Broad Institute Genome Sequencing Center for Infectious Disease"/>
            <person name="Wu L."/>
            <person name="Ma J."/>
        </authorList>
    </citation>
    <scope>NUCLEOTIDE SEQUENCE [LARGE SCALE GENOMIC DNA]</scope>
    <source>
        <strain evidence="13">CGMCC 1.16305</strain>
    </source>
</reference>
<evidence type="ECO:0000256" key="2">
    <source>
        <dbReference type="ARBA" id="ARBA00022490"/>
    </source>
</evidence>
<keyword evidence="6 9" id="KW-0238">DNA-binding</keyword>
<accession>A0ABW2PXV1</accession>
<proteinExistence type="predicted"/>
<name>A0ABW2PXV1_9BACL</name>
<comment type="subcellular location">
    <subcellularLocation>
        <location evidence="1 9">Cytoplasm</location>
    </subcellularLocation>
</comment>